<dbReference type="EMBL" id="LHQQ01000112">
    <property type="protein sequence ID" value="KOS42163.1"/>
    <property type="molecule type" value="Genomic_DNA"/>
</dbReference>
<proteinExistence type="predicted"/>
<dbReference type="Proteomes" id="UP000037696">
    <property type="component" value="Unassembled WGS sequence"/>
</dbReference>
<evidence type="ECO:0000313" key="1">
    <source>
        <dbReference type="EMBL" id="KOS42163.1"/>
    </source>
</evidence>
<gene>
    <name evidence="1" type="ORF">ACN38_g6916</name>
</gene>
<organism evidence="1 2">
    <name type="scientific">Penicillium nordicum</name>
    <dbReference type="NCBI Taxonomy" id="229535"/>
    <lineage>
        <taxon>Eukaryota</taxon>
        <taxon>Fungi</taxon>
        <taxon>Dikarya</taxon>
        <taxon>Ascomycota</taxon>
        <taxon>Pezizomycotina</taxon>
        <taxon>Eurotiomycetes</taxon>
        <taxon>Eurotiomycetidae</taxon>
        <taxon>Eurotiales</taxon>
        <taxon>Aspergillaceae</taxon>
        <taxon>Penicillium</taxon>
    </lineage>
</organism>
<keyword evidence="2" id="KW-1185">Reference proteome</keyword>
<evidence type="ECO:0000313" key="2">
    <source>
        <dbReference type="Proteomes" id="UP000037696"/>
    </source>
</evidence>
<dbReference type="AlphaFoldDB" id="A0A0M9WET3"/>
<reference evidence="1 2" key="1">
    <citation type="submission" date="2015-08" db="EMBL/GenBank/DDBJ databases">
        <title>Genome sequencing of Penicillium nordicum.</title>
        <authorList>
            <person name="Nguyen H.D."/>
            <person name="Seifert K.A."/>
        </authorList>
    </citation>
    <scope>NUCLEOTIDE SEQUENCE [LARGE SCALE GENOMIC DNA]</scope>
    <source>
        <strain evidence="1 2">DAOMC 185683</strain>
    </source>
</reference>
<accession>A0A0M9WET3</accession>
<name>A0A0M9WET3_9EURO</name>
<comment type="caution">
    <text evidence="1">The sequence shown here is derived from an EMBL/GenBank/DDBJ whole genome shotgun (WGS) entry which is preliminary data.</text>
</comment>
<protein>
    <submittedName>
        <fullName evidence="1">Uncharacterized protein</fullName>
    </submittedName>
</protein>
<sequence length="105" mass="11931">MYLYVPVTHLQPSPSTNQHINTSTHQNINTINTPSHHPLTVEIPHLPTFGQILLPLRASRDKHSQQWRLVWISVAIEIGLPASSHDSMLYFTLRGSECPFSKPRV</sequence>